<name>A0AAV4TGH2_CAEEX</name>
<gene>
    <name evidence="1" type="ORF">CEXT_590101</name>
</gene>
<dbReference type="AlphaFoldDB" id="A0AAV4TGH2"/>
<evidence type="ECO:0000313" key="2">
    <source>
        <dbReference type="Proteomes" id="UP001054945"/>
    </source>
</evidence>
<protein>
    <submittedName>
        <fullName evidence="1">Uncharacterized protein</fullName>
    </submittedName>
</protein>
<reference evidence="1 2" key="1">
    <citation type="submission" date="2021-06" db="EMBL/GenBank/DDBJ databases">
        <title>Caerostris extrusa draft genome.</title>
        <authorList>
            <person name="Kono N."/>
            <person name="Arakawa K."/>
        </authorList>
    </citation>
    <scope>NUCLEOTIDE SEQUENCE [LARGE SCALE GENOMIC DNA]</scope>
</reference>
<evidence type="ECO:0000313" key="1">
    <source>
        <dbReference type="EMBL" id="GIY43083.1"/>
    </source>
</evidence>
<dbReference type="EMBL" id="BPLR01010927">
    <property type="protein sequence ID" value="GIY43083.1"/>
    <property type="molecule type" value="Genomic_DNA"/>
</dbReference>
<keyword evidence="2" id="KW-1185">Reference proteome</keyword>
<accession>A0AAV4TGH2</accession>
<sequence length="115" mass="12996">MPINKYIVKKKNQNRSHIEISKTSRSHKFPQKTSEILRGKAVSDNAQINLCFVVFTPKGLPLPTDELLPSIFFALLVPMASKGRSNQALISPLTRNLNYQRVPEVTSMIELMNTD</sequence>
<dbReference type="Proteomes" id="UP001054945">
    <property type="component" value="Unassembled WGS sequence"/>
</dbReference>
<comment type="caution">
    <text evidence="1">The sequence shown here is derived from an EMBL/GenBank/DDBJ whole genome shotgun (WGS) entry which is preliminary data.</text>
</comment>
<proteinExistence type="predicted"/>
<organism evidence="1 2">
    <name type="scientific">Caerostris extrusa</name>
    <name type="common">Bark spider</name>
    <name type="synonym">Caerostris bankana</name>
    <dbReference type="NCBI Taxonomy" id="172846"/>
    <lineage>
        <taxon>Eukaryota</taxon>
        <taxon>Metazoa</taxon>
        <taxon>Ecdysozoa</taxon>
        <taxon>Arthropoda</taxon>
        <taxon>Chelicerata</taxon>
        <taxon>Arachnida</taxon>
        <taxon>Araneae</taxon>
        <taxon>Araneomorphae</taxon>
        <taxon>Entelegynae</taxon>
        <taxon>Araneoidea</taxon>
        <taxon>Araneidae</taxon>
        <taxon>Caerostris</taxon>
    </lineage>
</organism>